<gene>
    <name evidence="2" type="ORF">EYF80_044752</name>
</gene>
<keyword evidence="3" id="KW-1185">Reference proteome</keyword>
<comment type="caution">
    <text evidence="2">The sequence shown here is derived from an EMBL/GenBank/DDBJ whole genome shotgun (WGS) entry which is preliminary data.</text>
</comment>
<dbReference type="EMBL" id="SRLO01000870">
    <property type="protein sequence ID" value="TNN45046.1"/>
    <property type="molecule type" value="Genomic_DNA"/>
</dbReference>
<sequence>MFPNTFHSLPHPLHLFSFLRPQQWLGKVNSALCRCRKVLKGGSTLRVQVFLALSFSMVFMPIKGREQTLVSERSLEHKRFPVFMWQDRKDAPLRHRDPRSPGPPLIPPGYHGSGLCPSSMRFLKDVDLHAPEEGSIVSQHRLQTCDQLKLPEEEEEGRRRRAKKKKKTKKKKKKSDTGLHARHCLGGTTFICEDEDEDTCQQRKT</sequence>
<evidence type="ECO:0000313" key="3">
    <source>
        <dbReference type="Proteomes" id="UP000314294"/>
    </source>
</evidence>
<proteinExistence type="predicted"/>
<feature type="region of interest" description="Disordered" evidence="1">
    <location>
        <begin position="150"/>
        <end position="180"/>
    </location>
</feature>
<name>A0A4Z2FV12_9TELE</name>
<feature type="region of interest" description="Disordered" evidence="1">
    <location>
        <begin position="91"/>
        <end position="111"/>
    </location>
</feature>
<evidence type="ECO:0000256" key="1">
    <source>
        <dbReference type="SAM" id="MobiDB-lite"/>
    </source>
</evidence>
<accession>A0A4Z2FV12</accession>
<feature type="compositionally biased region" description="Basic residues" evidence="1">
    <location>
        <begin position="159"/>
        <end position="174"/>
    </location>
</feature>
<evidence type="ECO:0000313" key="2">
    <source>
        <dbReference type="EMBL" id="TNN45046.1"/>
    </source>
</evidence>
<reference evidence="2 3" key="1">
    <citation type="submission" date="2019-03" db="EMBL/GenBank/DDBJ databases">
        <title>First draft genome of Liparis tanakae, snailfish: a comprehensive survey of snailfish specific genes.</title>
        <authorList>
            <person name="Kim W."/>
            <person name="Song I."/>
            <person name="Jeong J.-H."/>
            <person name="Kim D."/>
            <person name="Kim S."/>
            <person name="Ryu S."/>
            <person name="Song J.Y."/>
            <person name="Lee S.K."/>
        </authorList>
    </citation>
    <scope>NUCLEOTIDE SEQUENCE [LARGE SCALE GENOMIC DNA]</scope>
    <source>
        <tissue evidence="2">Muscle</tissue>
    </source>
</reference>
<dbReference type="Proteomes" id="UP000314294">
    <property type="component" value="Unassembled WGS sequence"/>
</dbReference>
<organism evidence="2 3">
    <name type="scientific">Liparis tanakae</name>
    <name type="common">Tanaka's snailfish</name>
    <dbReference type="NCBI Taxonomy" id="230148"/>
    <lineage>
        <taxon>Eukaryota</taxon>
        <taxon>Metazoa</taxon>
        <taxon>Chordata</taxon>
        <taxon>Craniata</taxon>
        <taxon>Vertebrata</taxon>
        <taxon>Euteleostomi</taxon>
        <taxon>Actinopterygii</taxon>
        <taxon>Neopterygii</taxon>
        <taxon>Teleostei</taxon>
        <taxon>Neoteleostei</taxon>
        <taxon>Acanthomorphata</taxon>
        <taxon>Eupercaria</taxon>
        <taxon>Perciformes</taxon>
        <taxon>Cottioidei</taxon>
        <taxon>Cottales</taxon>
        <taxon>Liparidae</taxon>
        <taxon>Liparis</taxon>
    </lineage>
</organism>
<dbReference type="AlphaFoldDB" id="A0A4Z2FV12"/>
<protein>
    <submittedName>
        <fullName evidence="2">Uncharacterized protein</fullName>
    </submittedName>
</protein>